<dbReference type="RefSeq" id="WP_018746767.1">
    <property type="nucleotide sequence ID" value="NZ_BSOZ01000068.1"/>
</dbReference>
<dbReference type="PRINTS" id="PR00344">
    <property type="entry name" value="BCTRLSENSOR"/>
</dbReference>
<dbReference type="EC" id="2.7.13.3" evidence="2"/>
<keyword evidence="7" id="KW-1185">Reference proteome</keyword>
<dbReference type="InterPro" id="IPR004358">
    <property type="entry name" value="Sig_transdc_His_kin-like_C"/>
</dbReference>
<name>A0ABQ6BVT6_9NEIS</name>
<gene>
    <name evidence="6" type="ORF">GCM10007860_29920</name>
</gene>
<evidence type="ECO:0000256" key="3">
    <source>
        <dbReference type="ARBA" id="ARBA00022553"/>
    </source>
</evidence>
<organism evidence="6 7">
    <name type="scientific">Chitiniphilus shinanonensis</name>
    <dbReference type="NCBI Taxonomy" id="553088"/>
    <lineage>
        <taxon>Bacteria</taxon>
        <taxon>Pseudomonadati</taxon>
        <taxon>Pseudomonadota</taxon>
        <taxon>Betaproteobacteria</taxon>
        <taxon>Neisseriales</taxon>
        <taxon>Chitinibacteraceae</taxon>
        <taxon>Chitiniphilus</taxon>
    </lineage>
</organism>
<reference evidence="7" key="1">
    <citation type="journal article" date="2019" name="Int. J. Syst. Evol. Microbiol.">
        <title>The Global Catalogue of Microorganisms (GCM) 10K type strain sequencing project: providing services to taxonomists for standard genome sequencing and annotation.</title>
        <authorList>
            <consortium name="The Broad Institute Genomics Platform"/>
            <consortium name="The Broad Institute Genome Sequencing Center for Infectious Disease"/>
            <person name="Wu L."/>
            <person name="Ma J."/>
        </authorList>
    </citation>
    <scope>NUCLEOTIDE SEQUENCE [LARGE SCALE GENOMIC DNA]</scope>
    <source>
        <strain evidence="7">NBRC 104970</strain>
    </source>
</reference>
<dbReference type="PROSITE" id="PS50109">
    <property type="entry name" value="HIS_KIN"/>
    <property type="match status" value="1"/>
</dbReference>
<dbReference type="InterPro" id="IPR003594">
    <property type="entry name" value="HATPase_dom"/>
</dbReference>
<dbReference type="InterPro" id="IPR036890">
    <property type="entry name" value="HATPase_C_sf"/>
</dbReference>
<dbReference type="SUPFAM" id="SSF55874">
    <property type="entry name" value="ATPase domain of HSP90 chaperone/DNA topoisomerase II/histidine kinase"/>
    <property type="match status" value="2"/>
</dbReference>
<evidence type="ECO:0000256" key="4">
    <source>
        <dbReference type="SAM" id="Coils"/>
    </source>
</evidence>
<comment type="caution">
    <text evidence="6">The sequence shown here is derived from an EMBL/GenBank/DDBJ whole genome shotgun (WGS) entry which is preliminary data.</text>
</comment>
<dbReference type="Pfam" id="PF02518">
    <property type="entry name" value="HATPase_c"/>
    <property type="match status" value="1"/>
</dbReference>
<feature type="coiled-coil region" evidence="4">
    <location>
        <begin position="476"/>
        <end position="510"/>
    </location>
</feature>
<dbReference type="Pfam" id="PF13589">
    <property type="entry name" value="HATPase_c_3"/>
    <property type="match status" value="1"/>
</dbReference>
<dbReference type="PANTHER" id="PTHR43547">
    <property type="entry name" value="TWO-COMPONENT HISTIDINE KINASE"/>
    <property type="match status" value="1"/>
</dbReference>
<dbReference type="InterPro" id="IPR005467">
    <property type="entry name" value="His_kinase_dom"/>
</dbReference>
<evidence type="ECO:0000256" key="1">
    <source>
        <dbReference type="ARBA" id="ARBA00000085"/>
    </source>
</evidence>
<feature type="coiled-coil region" evidence="4">
    <location>
        <begin position="536"/>
        <end position="587"/>
    </location>
</feature>
<dbReference type="Proteomes" id="UP001156836">
    <property type="component" value="Unassembled WGS sequence"/>
</dbReference>
<comment type="catalytic activity">
    <reaction evidence="1">
        <text>ATP + protein L-histidine = ADP + protein N-phospho-L-histidine.</text>
        <dbReference type="EC" id="2.7.13.3"/>
    </reaction>
</comment>
<dbReference type="Gene3D" id="3.30.565.10">
    <property type="entry name" value="Histidine kinase-like ATPase, C-terminal domain"/>
    <property type="match status" value="2"/>
</dbReference>
<accession>A0ABQ6BVT6</accession>
<protein>
    <recommendedName>
        <fullName evidence="2">histidine kinase</fullName>
        <ecNumber evidence="2">2.7.13.3</ecNumber>
    </recommendedName>
</protein>
<feature type="domain" description="Histidine kinase" evidence="5">
    <location>
        <begin position="565"/>
        <end position="783"/>
    </location>
</feature>
<evidence type="ECO:0000313" key="7">
    <source>
        <dbReference type="Proteomes" id="UP001156836"/>
    </source>
</evidence>
<sequence>MFKITARTVLELGSELISSDIIAFYELIKNGFDARTKDGVDIRFNIVIRRNAYLELRRKALANPKSTSVVTSLALAALNADASIELLDQSKVLIQKANTGQELADALDKIYEMSHIVISDTGSGMSVDDLNNNFLVIGTASRKREVDKALRAGESKSPFLGEKGIGRLSAMRLGDMLRVETARATDSRINCLHIDWSAFTQIDAMLADIDIYPTLGDAIENTGWSGTRIIIGKLTEDWTAERIKRMADYDFSRLTDPFIDPKKRPRVALYWNEERIGIPWMQKALIQGAHVSVSGAYTVAEGKPQLTCDIEIKNLGFPHPVESENYLISAEDLESAVIGTSREIPESALASLGPFTFQVHWYNRRLLTSMDGIGDLRAVREQQQRWSGILLYRDGFRVFPYGEDEDDWLALDRKALARTGYTLNKAQFVGKVEISRVNNPALVDQTNREGLRETPEQQVFLGIMQYVIQDLLFKSMKNVEKQYKSQKVDLSQAKTEVANLDTRAKNALAKLRKIAPRDDPSLEELQQTLFDFSEFAERARQRIEEVEQESRQMIEMAGVGLMVEVVAHELARASENALENLEALRGKNVPAEVKVKLDSLRAQMKSVGKRIRVLDPLSVSGRQRVETFDLRDLILNTLEAHEAQFERHKISVKLSMSDDAVNVRTVKGMVVQIIENLISNSKYWLDMGAGKQSGKKSTISITLLPSPPTILFEDNGPGIAQENCERIFRSFFSLKEKSKRRGLGLFIARECATYMGGTLTLDPSPENANGRLNRFILELPLNTTK</sequence>
<dbReference type="PANTHER" id="PTHR43547:SF2">
    <property type="entry name" value="HYBRID SIGNAL TRANSDUCTION HISTIDINE KINASE C"/>
    <property type="match status" value="1"/>
</dbReference>
<evidence type="ECO:0000259" key="5">
    <source>
        <dbReference type="PROSITE" id="PS50109"/>
    </source>
</evidence>
<proteinExistence type="predicted"/>
<dbReference type="SMART" id="SM00387">
    <property type="entry name" value="HATPase_c"/>
    <property type="match status" value="1"/>
</dbReference>
<dbReference type="EMBL" id="BSOZ01000068">
    <property type="protein sequence ID" value="GLS05833.1"/>
    <property type="molecule type" value="Genomic_DNA"/>
</dbReference>
<evidence type="ECO:0000256" key="2">
    <source>
        <dbReference type="ARBA" id="ARBA00012438"/>
    </source>
</evidence>
<keyword evidence="4" id="KW-0175">Coiled coil</keyword>
<keyword evidence="3" id="KW-0597">Phosphoprotein</keyword>
<evidence type="ECO:0000313" key="6">
    <source>
        <dbReference type="EMBL" id="GLS05833.1"/>
    </source>
</evidence>